<proteinExistence type="predicted"/>
<dbReference type="InterPro" id="IPR024445">
    <property type="entry name" value="Tnp_ISXO2-like"/>
</dbReference>
<feature type="domain" description="ISXO2-like transposase" evidence="1">
    <location>
        <begin position="125"/>
        <end position="223"/>
    </location>
</feature>
<accession>A0A6J2XN85</accession>
<dbReference type="SMART" id="SM01126">
    <property type="entry name" value="DDE_Tnp_IS1595"/>
    <property type="match status" value="1"/>
</dbReference>
<organism evidence="2 3">
    <name type="scientific">Sitophilus oryzae</name>
    <name type="common">Rice weevil</name>
    <name type="synonym">Curculio oryzae</name>
    <dbReference type="NCBI Taxonomy" id="7048"/>
    <lineage>
        <taxon>Eukaryota</taxon>
        <taxon>Metazoa</taxon>
        <taxon>Ecdysozoa</taxon>
        <taxon>Arthropoda</taxon>
        <taxon>Hexapoda</taxon>
        <taxon>Insecta</taxon>
        <taxon>Pterygota</taxon>
        <taxon>Neoptera</taxon>
        <taxon>Endopterygota</taxon>
        <taxon>Coleoptera</taxon>
        <taxon>Polyphaga</taxon>
        <taxon>Cucujiformia</taxon>
        <taxon>Curculionidae</taxon>
        <taxon>Dryophthorinae</taxon>
        <taxon>Sitophilus</taxon>
    </lineage>
</organism>
<dbReference type="KEGG" id="soy:115879561"/>
<dbReference type="AlphaFoldDB" id="A0A6J2XN85"/>
<dbReference type="RefSeq" id="XP_030752315.1">
    <property type="nucleotide sequence ID" value="XM_030896455.1"/>
</dbReference>
<dbReference type="Pfam" id="PF12762">
    <property type="entry name" value="DDE_Tnp_IS1595"/>
    <property type="match status" value="1"/>
</dbReference>
<dbReference type="GeneID" id="115879561"/>
<reference evidence="3" key="1">
    <citation type="submission" date="2025-08" db="UniProtKB">
        <authorList>
            <consortium name="RefSeq"/>
        </authorList>
    </citation>
    <scope>IDENTIFICATION</scope>
    <source>
        <tissue evidence="3">Gonads</tissue>
    </source>
</reference>
<dbReference type="OrthoDB" id="424490at2759"/>
<name>A0A6J2XN85_SITOR</name>
<dbReference type="PANTHER" id="PTHR47163">
    <property type="entry name" value="DDE_TNP_IS1595 DOMAIN-CONTAINING PROTEIN"/>
    <property type="match status" value="1"/>
</dbReference>
<evidence type="ECO:0000313" key="2">
    <source>
        <dbReference type="Proteomes" id="UP000504635"/>
    </source>
</evidence>
<dbReference type="Proteomes" id="UP000504635">
    <property type="component" value="Unplaced"/>
</dbReference>
<sequence length="234" mass="27573">MDMLLEHGVIARYTECPTCHRQVEINRETLQFTCQRRYQVDRRVRKCRSRQSGKRGTWFALSKLKLEDILYMTVLTCVYMMWLKMSFPRQSFIMRELSCSAHTIVDWSSFCREICINWCTRTSVPLGGIGRIVEIDETKFGKRKYNRGRIIEGQWVFGGFERETKKVFLVPVENRTVATLLAVIRQWILPGTTIVSDYWKSYDTLEHEGFKHHKVNHSLNFVDPQDPLMVTHGV</sequence>
<dbReference type="PANTHER" id="PTHR47163:SF2">
    <property type="entry name" value="SI:DKEY-17M8.2"/>
    <property type="match status" value="1"/>
</dbReference>
<dbReference type="InterPro" id="IPR053164">
    <property type="entry name" value="IS1016-like_transposase"/>
</dbReference>
<keyword evidence="2" id="KW-1185">Reference proteome</keyword>
<evidence type="ECO:0000259" key="1">
    <source>
        <dbReference type="SMART" id="SM01126"/>
    </source>
</evidence>
<protein>
    <submittedName>
        <fullName evidence="3">Uncharacterized protein LOC115879561</fullName>
    </submittedName>
</protein>
<gene>
    <name evidence="3" type="primary">LOC115879561</name>
</gene>
<evidence type="ECO:0000313" key="3">
    <source>
        <dbReference type="RefSeq" id="XP_030752315.1"/>
    </source>
</evidence>
<dbReference type="InParanoid" id="A0A6J2XN85"/>